<dbReference type="InterPro" id="IPR023093">
    <property type="entry name" value="ScpA-like_C"/>
</dbReference>
<dbReference type="OrthoDB" id="425117at2"/>
<accession>A0A563W103</accession>
<evidence type="ECO:0000256" key="1">
    <source>
        <dbReference type="ARBA" id="ARBA00022829"/>
    </source>
</evidence>
<dbReference type="GO" id="GO:0007059">
    <property type="term" value="P:chromosome segregation"/>
    <property type="evidence" value="ECO:0007669"/>
    <property type="project" value="UniProtKB-KW"/>
</dbReference>
<keyword evidence="1" id="KW-0159">Chromosome partition</keyword>
<gene>
    <name evidence="3" type="ORF">H1P_60040</name>
</gene>
<dbReference type="Gene3D" id="6.10.250.2410">
    <property type="match status" value="1"/>
</dbReference>
<evidence type="ECO:0000256" key="2">
    <source>
        <dbReference type="ARBA" id="ARBA00044777"/>
    </source>
</evidence>
<sequence length="266" mass="30322">MAIIPAQIAIANLIDSAEKGDIDPWDVPVIEVIDRFLQELGLMETTELSTTEANLPQSGQAFLWASMLVLLKADTLQLLQEIYQEEETDTEFLEELTLDDLEQSPSLPPFLERHLRRRTSVPPKGKRKVTLQELIEQLEQIAAEIEATTTGTPKPKRSSTSRRAAMKAIANLAHNENLTELAIQLENFLALKFPQLSASQDFLNWEHLLSHWHQDRPADWKQHQHTENQDRAGIFWALLLLSAQSKVELSQEEFYQDLSIRPIVSL</sequence>
<protein>
    <recommendedName>
        <fullName evidence="2">Segregation and condensation protein A</fullName>
    </recommendedName>
</protein>
<dbReference type="InterPro" id="IPR003768">
    <property type="entry name" value="ScpA"/>
</dbReference>
<organism evidence="3 4">
    <name type="scientific">Hyella patelloides LEGE 07179</name>
    <dbReference type="NCBI Taxonomy" id="945734"/>
    <lineage>
        <taxon>Bacteria</taxon>
        <taxon>Bacillati</taxon>
        <taxon>Cyanobacteriota</taxon>
        <taxon>Cyanophyceae</taxon>
        <taxon>Pleurocapsales</taxon>
        <taxon>Hyellaceae</taxon>
        <taxon>Hyella</taxon>
    </lineage>
</organism>
<dbReference type="RefSeq" id="WP_144863392.1">
    <property type="nucleotide sequence ID" value="NZ_LR213770.1"/>
</dbReference>
<name>A0A563W103_9CYAN</name>
<dbReference type="PANTHER" id="PTHR33969">
    <property type="entry name" value="SEGREGATION AND CONDENSATION PROTEIN A"/>
    <property type="match status" value="1"/>
</dbReference>
<dbReference type="PANTHER" id="PTHR33969:SF2">
    <property type="entry name" value="SEGREGATION AND CONDENSATION PROTEIN A"/>
    <property type="match status" value="1"/>
</dbReference>
<dbReference type="Gene3D" id="1.10.10.580">
    <property type="entry name" value="Structural maintenance of chromosome 1. Chain E"/>
    <property type="match status" value="1"/>
</dbReference>
<keyword evidence="4" id="KW-1185">Reference proteome</keyword>
<proteinExistence type="predicted"/>
<dbReference type="AlphaFoldDB" id="A0A563W103"/>
<dbReference type="Proteomes" id="UP000320055">
    <property type="component" value="Unassembled WGS sequence"/>
</dbReference>
<dbReference type="Pfam" id="PF02616">
    <property type="entry name" value="SMC_ScpA"/>
    <property type="match status" value="1"/>
</dbReference>
<evidence type="ECO:0000313" key="3">
    <source>
        <dbReference type="EMBL" id="VEP17384.1"/>
    </source>
</evidence>
<dbReference type="EMBL" id="CAACVJ010000556">
    <property type="protein sequence ID" value="VEP17384.1"/>
    <property type="molecule type" value="Genomic_DNA"/>
</dbReference>
<reference evidence="3 4" key="1">
    <citation type="submission" date="2019-01" db="EMBL/GenBank/DDBJ databases">
        <authorList>
            <person name="Brito A."/>
        </authorList>
    </citation>
    <scope>NUCLEOTIDE SEQUENCE [LARGE SCALE GENOMIC DNA]</scope>
    <source>
        <strain evidence="3">1</strain>
    </source>
</reference>
<evidence type="ECO:0000313" key="4">
    <source>
        <dbReference type="Proteomes" id="UP000320055"/>
    </source>
</evidence>